<evidence type="ECO:0000313" key="2">
    <source>
        <dbReference type="Proteomes" id="UP000239757"/>
    </source>
</evidence>
<dbReference type="OrthoDB" id="10443759at2759"/>
<accession>A0A2P5Y133</accession>
<name>A0A2P5Y133_GOSBA</name>
<protein>
    <submittedName>
        <fullName evidence="1">Uncharacterized protein</fullName>
    </submittedName>
</protein>
<sequence length="118" mass="12964">MGICQLHRWRNAMEACSPCCSADTRKGRGVDANVAESKGLSLMPLITKTMVPAAEARQGKQTVKVTSYEEGSTPEDESLLAFLKGFHLPLEMHLTRIRPQGKGETKAEGPFSYLPLCR</sequence>
<reference evidence="1 2" key="1">
    <citation type="submission" date="2015-01" db="EMBL/GenBank/DDBJ databases">
        <title>Genome of allotetraploid Gossypium barbadense reveals genomic plasticity and fiber elongation in cotton evolution.</title>
        <authorList>
            <person name="Chen X."/>
            <person name="Liu X."/>
            <person name="Zhao B."/>
            <person name="Zheng H."/>
            <person name="Hu Y."/>
            <person name="Lu G."/>
            <person name="Yang C."/>
            <person name="Chen J."/>
            <person name="Shan C."/>
            <person name="Zhang L."/>
            <person name="Zhou Y."/>
            <person name="Wang L."/>
            <person name="Guo W."/>
            <person name="Bai Y."/>
            <person name="Ruan J."/>
            <person name="Shangguan X."/>
            <person name="Mao Y."/>
            <person name="Jiang J."/>
            <person name="Zhu Y."/>
            <person name="Lei J."/>
            <person name="Kang H."/>
            <person name="Chen S."/>
            <person name="He X."/>
            <person name="Wang R."/>
            <person name="Wang Y."/>
            <person name="Chen J."/>
            <person name="Wang L."/>
            <person name="Yu S."/>
            <person name="Wang B."/>
            <person name="Wei J."/>
            <person name="Song S."/>
            <person name="Lu X."/>
            <person name="Gao Z."/>
            <person name="Gu W."/>
            <person name="Deng X."/>
            <person name="Ma D."/>
            <person name="Wang S."/>
            <person name="Liang W."/>
            <person name="Fang L."/>
            <person name="Cai C."/>
            <person name="Zhu X."/>
            <person name="Zhou B."/>
            <person name="Zhang Y."/>
            <person name="Chen Z."/>
            <person name="Xu S."/>
            <person name="Zhu R."/>
            <person name="Wang S."/>
            <person name="Zhang T."/>
            <person name="Zhao G."/>
        </authorList>
    </citation>
    <scope>NUCLEOTIDE SEQUENCE [LARGE SCALE GENOMIC DNA]</scope>
    <source>
        <strain evidence="2">cv. Xinhai21</strain>
        <tissue evidence="1">Leaf</tissue>
    </source>
</reference>
<dbReference type="Proteomes" id="UP000239757">
    <property type="component" value="Unassembled WGS sequence"/>
</dbReference>
<organism evidence="1 2">
    <name type="scientific">Gossypium barbadense</name>
    <name type="common">Sea Island cotton</name>
    <name type="synonym">Hibiscus barbadensis</name>
    <dbReference type="NCBI Taxonomy" id="3634"/>
    <lineage>
        <taxon>Eukaryota</taxon>
        <taxon>Viridiplantae</taxon>
        <taxon>Streptophyta</taxon>
        <taxon>Embryophyta</taxon>
        <taxon>Tracheophyta</taxon>
        <taxon>Spermatophyta</taxon>
        <taxon>Magnoliopsida</taxon>
        <taxon>eudicotyledons</taxon>
        <taxon>Gunneridae</taxon>
        <taxon>Pentapetalae</taxon>
        <taxon>rosids</taxon>
        <taxon>malvids</taxon>
        <taxon>Malvales</taxon>
        <taxon>Malvaceae</taxon>
        <taxon>Malvoideae</taxon>
        <taxon>Gossypium</taxon>
    </lineage>
</organism>
<gene>
    <name evidence="1" type="ORF">GOBAR_AA11349</name>
</gene>
<evidence type="ECO:0000313" key="1">
    <source>
        <dbReference type="EMBL" id="PPS09271.1"/>
    </source>
</evidence>
<dbReference type="EMBL" id="KZ663880">
    <property type="protein sequence ID" value="PPS09271.1"/>
    <property type="molecule type" value="Genomic_DNA"/>
</dbReference>
<dbReference type="AlphaFoldDB" id="A0A2P5Y133"/>
<proteinExistence type="predicted"/>